<keyword evidence="13" id="KW-0675">Receptor</keyword>
<dbReference type="InterPro" id="IPR012910">
    <property type="entry name" value="Plug_dom"/>
</dbReference>
<evidence type="ECO:0000313" key="13">
    <source>
        <dbReference type="EMBL" id="MBC9794463.1"/>
    </source>
</evidence>
<keyword evidence="5 9" id="KW-0798">TonB box</keyword>
<evidence type="ECO:0000256" key="1">
    <source>
        <dbReference type="ARBA" id="ARBA00004571"/>
    </source>
</evidence>
<dbReference type="InterPro" id="IPR039426">
    <property type="entry name" value="TonB-dep_rcpt-like"/>
</dbReference>
<keyword evidence="3 8" id="KW-1134">Transmembrane beta strand</keyword>
<evidence type="ECO:0000256" key="3">
    <source>
        <dbReference type="ARBA" id="ARBA00022452"/>
    </source>
</evidence>
<dbReference type="GO" id="GO:0009279">
    <property type="term" value="C:cell outer membrane"/>
    <property type="evidence" value="ECO:0007669"/>
    <property type="project" value="UniProtKB-SubCell"/>
</dbReference>
<comment type="similarity">
    <text evidence="8 9">Belongs to the TonB-dependent receptor family.</text>
</comment>
<dbReference type="Pfam" id="PF07715">
    <property type="entry name" value="Plug"/>
    <property type="match status" value="1"/>
</dbReference>
<feature type="chain" id="PRO_5037231672" evidence="10">
    <location>
        <begin position="33"/>
        <end position="1034"/>
    </location>
</feature>
<feature type="signal peptide" evidence="10">
    <location>
        <begin position="1"/>
        <end position="32"/>
    </location>
</feature>
<dbReference type="Gene3D" id="2.170.130.10">
    <property type="entry name" value="TonB-dependent receptor, plug domain"/>
    <property type="match status" value="1"/>
</dbReference>
<dbReference type="SUPFAM" id="SSF49464">
    <property type="entry name" value="Carboxypeptidase regulatory domain-like"/>
    <property type="match status" value="1"/>
</dbReference>
<dbReference type="InterPro" id="IPR000531">
    <property type="entry name" value="Beta-barrel_TonB"/>
</dbReference>
<dbReference type="InterPro" id="IPR023997">
    <property type="entry name" value="TonB-dep_OMP_SusC/RagA_CS"/>
</dbReference>
<evidence type="ECO:0000259" key="12">
    <source>
        <dbReference type="Pfam" id="PF07715"/>
    </source>
</evidence>
<feature type="domain" description="TonB-dependent receptor plug" evidence="12">
    <location>
        <begin position="144"/>
        <end position="250"/>
    </location>
</feature>
<sequence>MKRELFGKVCTIPRSTSCMLLLCCMLMTSVHAFGISPEGDRETKEKGLKAFLSVTGTITSEDGMPLAGASVMEKGTTNGVVADFDGNFSIEVSSDDAVLVVSYMGFVSTEVEVNGRSEINITLKEDVANLEEVVVVGYSAQKRESLTGALQTVKGDDLRNVTTPSVENMLNGKAPGVFVAPGSGKPGARGGVVIRGQATLSGTTSPLWVIDGVIVGSGAGDLNPDDIESMTILKDAASTAIYGSQGANGVIVVTTKRAKTGKTSINVSSKVGFSQLNNGNLEMMNGAELYDYYASFANAGEISFPRWNPELRNSNFDWWDLATKSGFTQNYNVSIQGGTETLRSFMSVGYYDEEGAVKGYDYNRYNFRFKTEYKPFEWLTVKPSLVGSLRKVEDRQYSTTAMYSNLPWDSPYDEEGNLVPHRYSGWVNSASTNYLYDLQWNHSENRNYEFMGNMDFDIRLTDWLTFSSVNNYRYINFKETGYVDPRSNEGESVIGRLKDKRTEYTRRYTNQILRFNKTWDKHDVNGLLAYEFNDYRRDILDVYGTGFIPGFEVLDVVAKPERTKGSRDEWAVQSFLFNANYAYDNKYLAQVSFRRDGASNFGDNAKYGNFFSVSGGWNINREDWFKADWVDALKLRASYGSVGNRPSALYPQYDLYYARNQESYNETPGALIGQKGNKDLTWEKTYTAGIGVDARFFNNRARLTFDYYVKNTDNILYKVPVSGVTGITSIWRNIGEMKNKGIELTVGGDIIRNEDLTWSLDVNMGHNVNELTKLYKTKDASGNYVVKPIIDDDGLGIAGSAQRLLEPGHPADTYYLKEWAGVNPENGLPMWYKVERDADGNELSRTTTSNYAEATFEKTGKVSPDLFGGISTALTYKRFDMSAVFGYSIGGKIYNYSRQEYDSDGTYTDRNQMKLQSGWSRWEKPGDHATHPVARYNNQDKGNATSTRYLEKSDFFKMRSITLGYNFDLSQYKIDNLRVFFTGENLFTITDYSGVDPEIPVKEEDDGTLTVLGSTSPSVYPATRRFMLGLNVTF</sequence>
<keyword evidence="10" id="KW-0732">Signal</keyword>
<protein>
    <submittedName>
        <fullName evidence="13">TonB-dependent receptor</fullName>
    </submittedName>
</protein>
<evidence type="ECO:0000256" key="9">
    <source>
        <dbReference type="RuleBase" id="RU003357"/>
    </source>
</evidence>
<feature type="domain" description="TonB-dependent receptor-like beta-barrel" evidence="11">
    <location>
        <begin position="399"/>
        <end position="895"/>
    </location>
</feature>
<dbReference type="Gene3D" id="2.60.40.1120">
    <property type="entry name" value="Carboxypeptidase-like, regulatory domain"/>
    <property type="match status" value="1"/>
</dbReference>
<dbReference type="Pfam" id="PF13715">
    <property type="entry name" value="CarbopepD_reg_2"/>
    <property type="match status" value="1"/>
</dbReference>
<keyword evidence="4 8" id="KW-0812">Transmembrane</keyword>
<evidence type="ECO:0000256" key="4">
    <source>
        <dbReference type="ARBA" id="ARBA00022692"/>
    </source>
</evidence>
<organism evidence="13 14">
    <name type="scientific">Sinomicrobium weinanense</name>
    <dbReference type="NCBI Taxonomy" id="2842200"/>
    <lineage>
        <taxon>Bacteria</taxon>
        <taxon>Pseudomonadati</taxon>
        <taxon>Bacteroidota</taxon>
        <taxon>Flavobacteriia</taxon>
        <taxon>Flavobacteriales</taxon>
        <taxon>Flavobacteriaceae</taxon>
        <taxon>Sinomicrobium</taxon>
    </lineage>
</organism>
<dbReference type="AlphaFoldDB" id="A0A926JNL8"/>
<dbReference type="Proteomes" id="UP000653730">
    <property type="component" value="Unassembled WGS sequence"/>
</dbReference>
<evidence type="ECO:0000256" key="6">
    <source>
        <dbReference type="ARBA" id="ARBA00023136"/>
    </source>
</evidence>
<evidence type="ECO:0000256" key="10">
    <source>
        <dbReference type="SAM" id="SignalP"/>
    </source>
</evidence>
<dbReference type="RefSeq" id="WP_187963617.1">
    <property type="nucleotide sequence ID" value="NZ_JACVDC010000001.1"/>
</dbReference>
<evidence type="ECO:0000256" key="5">
    <source>
        <dbReference type="ARBA" id="ARBA00023077"/>
    </source>
</evidence>
<dbReference type="EMBL" id="JACVDC010000001">
    <property type="protein sequence ID" value="MBC9794463.1"/>
    <property type="molecule type" value="Genomic_DNA"/>
</dbReference>
<dbReference type="NCBIfam" id="TIGR04056">
    <property type="entry name" value="OMP_RagA_SusC"/>
    <property type="match status" value="1"/>
</dbReference>
<gene>
    <name evidence="13" type="ORF">IBL28_00675</name>
</gene>
<dbReference type="NCBIfam" id="TIGR04057">
    <property type="entry name" value="SusC_RagA_signa"/>
    <property type="match status" value="1"/>
</dbReference>
<evidence type="ECO:0000256" key="7">
    <source>
        <dbReference type="ARBA" id="ARBA00023237"/>
    </source>
</evidence>
<reference evidence="13 14" key="1">
    <citation type="submission" date="2020-09" db="EMBL/GenBank/DDBJ databases">
        <title>Sinomicrobium weinanense sp. nov., a halophilic bacteria isolated from saline-alkali soil.</title>
        <authorList>
            <person name="Wu P."/>
            <person name="Ren H."/>
            <person name="Mei Y."/>
            <person name="Liang Y."/>
            <person name="Chen Z."/>
        </authorList>
    </citation>
    <scope>NUCLEOTIDE SEQUENCE [LARGE SCALE GENOMIC DNA]</scope>
    <source>
        <strain evidence="13 14">FJxs</strain>
    </source>
</reference>
<evidence type="ECO:0000256" key="2">
    <source>
        <dbReference type="ARBA" id="ARBA00022448"/>
    </source>
</evidence>
<keyword evidence="7 8" id="KW-0998">Cell outer membrane</keyword>
<dbReference type="SUPFAM" id="SSF56935">
    <property type="entry name" value="Porins"/>
    <property type="match status" value="1"/>
</dbReference>
<accession>A0A926JNL8</accession>
<keyword evidence="2 8" id="KW-0813">Transport</keyword>
<keyword evidence="14" id="KW-1185">Reference proteome</keyword>
<evidence type="ECO:0000313" key="14">
    <source>
        <dbReference type="Proteomes" id="UP000653730"/>
    </source>
</evidence>
<evidence type="ECO:0000259" key="11">
    <source>
        <dbReference type="Pfam" id="PF00593"/>
    </source>
</evidence>
<comment type="caution">
    <text evidence="13">The sequence shown here is derived from an EMBL/GenBank/DDBJ whole genome shotgun (WGS) entry which is preliminary data.</text>
</comment>
<proteinExistence type="inferred from homology"/>
<dbReference type="PROSITE" id="PS52016">
    <property type="entry name" value="TONB_DEPENDENT_REC_3"/>
    <property type="match status" value="1"/>
</dbReference>
<dbReference type="InterPro" id="IPR037066">
    <property type="entry name" value="Plug_dom_sf"/>
</dbReference>
<dbReference type="InterPro" id="IPR036942">
    <property type="entry name" value="Beta-barrel_TonB_sf"/>
</dbReference>
<evidence type="ECO:0000256" key="8">
    <source>
        <dbReference type="PROSITE-ProRule" id="PRU01360"/>
    </source>
</evidence>
<name>A0A926JNL8_9FLAO</name>
<dbReference type="InterPro" id="IPR008969">
    <property type="entry name" value="CarboxyPept-like_regulatory"/>
</dbReference>
<dbReference type="Pfam" id="PF00593">
    <property type="entry name" value="TonB_dep_Rec_b-barrel"/>
    <property type="match status" value="1"/>
</dbReference>
<comment type="subcellular location">
    <subcellularLocation>
        <location evidence="1 8">Cell outer membrane</location>
        <topology evidence="1 8">Multi-pass membrane protein</topology>
    </subcellularLocation>
</comment>
<keyword evidence="6 8" id="KW-0472">Membrane</keyword>
<dbReference type="InterPro" id="IPR023996">
    <property type="entry name" value="TonB-dep_OMP_SusC/RagA"/>
</dbReference>
<dbReference type="Gene3D" id="2.40.170.20">
    <property type="entry name" value="TonB-dependent receptor, beta-barrel domain"/>
    <property type="match status" value="1"/>
</dbReference>